<dbReference type="PROSITE" id="PS01151">
    <property type="entry name" value="FIMBRIAL_USHER"/>
    <property type="match status" value="1"/>
</dbReference>
<dbReference type="AlphaFoldDB" id="A0AAE7SSP7"/>
<dbReference type="FunFam" id="2.60.40.3110:FF:000001">
    <property type="entry name" value="Putative fimbrial outer membrane usher"/>
    <property type="match status" value="1"/>
</dbReference>
<name>A0AAE7SSP7_SERFO</name>
<gene>
    <name evidence="14" type="ORF">G9399_05355</name>
</gene>
<feature type="domain" description="PapC-like C-terminal" evidence="12">
    <location>
        <begin position="770"/>
        <end position="836"/>
    </location>
</feature>
<keyword evidence="4" id="KW-1134">Transmembrane beta strand</keyword>
<keyword evidence="10 11" id="KW-0998">Cell outer membrane</keyword>
<protein>
    <submittedName>
        <fullName evidence="14">Fimbrial biogenesis outer membrane usher protein</fullName>
    </submittedName>
</protein>
<dbReference type="InterPro" id="IPR025885">
    <property type="entry name" value="PapC_N"/>
</dbReference>
<dbReference type="SUPFAM" id="SSF141729">
    <property type="entry name" value="FimD N-terminal domain-like"/>
    <property type="match status" value="1"/>
</dbReference>
<keyword evidence="7" id="KW-0732">Signal</keyword>
<dbReference type="InterPro" id="IPR018030">
    <property type="entry name" value="Fimbrial_membr_usher_CS"/>
</dbReference>
<dbReference type="GO" id="GO:0009279">
    <property type="term" value="C:cell outer membrane"/>
    <property type="evidence" value="ECO:0007669"/>
    <property type="project" value="UniProtKB-SubCell"/>
</dbReference>
<evidence type="ECO:0000259" key="12">
    <source>
        <dbReference type="Pfam" id="PF13953"/>
    </source>
</evidence>
<evidence type="ECO:0000256" key="3">
    <source>
        <dbReference type="ARBA" id="ARBA00022448"/>
    </source>
</evidence>
<accession>A0AAE7SSP7</accession>
<reference evidence="15" key="1">
    <citation type="submission" date="2020-03" db="EMBL/GenBank/DDBJ databases">
        <title>Genome sequences of seven Enterobacteriaceae strains isolated from Canadian wastewater treatment facilities.</title>
        <authorList>
            <person name="Huang H."/>
            <person name="Chmara J.T."/>
            <person name="Duceppe M.-O."/>
        </authorList>
    </citation>
    <scope>NUCLEOTIDE SEQUENCE [LARGE SCALE GENOMIC DNA]</scope>
    <source>
        <strain evidence="15">Biosolid 3</strain>
    </source>
</reference>
<evidence type="ECO:0000313" key="15">
    <source>
        <dbReference type="Proteomes" id="UP000503464"/>
    </source>
</evidence>
<sequence>MKNPKRIDSRGFNRTPLAWLISCQVAMLMGMSGSAQSRDYFNPALLELDNPSQRGADLTVFEDGQTQAPGTYRVDIYLNGAMIDTQDLDFSLQRSPAGEDSLQPCLSSDMLEAMGVKIASFPAIPASGQCVNLAQIIPHASASFRFNQQRLDISIPQAALNSSVRGYVSPDQWDQGIPALLVNYNFSGANSWARSSNSSDSNSYYLNLRSGINLGAWRLRNYSTWNRDSDGESHWDSINTYLQRDIVALKSQLILGDSSSQSEVFDSVPFRGGQLASDDDMLPESLRGYAPTVRGIARSNAQVTVRQNGYVIYQSYVPPGAFEISDLYPTAGSGDLQVSIKESDGSEQRLVVPFASVPVLQRQGRFKYSLTSGQYRSSNSNVDDTLFTQGTAIYGLPRGATLYGGVQAASKYQALAFGWGQNMGVIGAFSADVTQAWSKPEFSAKERGQSWRMRYGKNFVETGTSFTLASYRYSTAGFYTLQETLNTYTGGKTSQSQNHKKSRAELSMSQALWEGAGSLSLSLYSEDYWNDRRRNQSVSVGYNNSWNSISYGLNYTFSRDGYDSSGERVNYDDHILAFNISMPLGGRLSDSYASYNLNTSRKGTTSNSVGLNGTALPSNNLSYNVSQGYTSQGVGAYGNSSLGYRGGLGRVNVGYGYNRSDQRLNYGVQGGILLHEDGLTLSQQMNETAVLVKAPGAKGVNIANQSGVTTDWRGYAVVPYATVYRKNNIAINTTTLPDDVDMTITSQTVIPTRGAIVRAEFKPNVGQRVLMTLLRQGGAPVPFGATVTDSNGGDNGSIVGDGGQVFLSGMAGSGKLLVKWGNATSQQCQVSYSVPEQKDSAGIRLMNGQCL</sequence>
<dbReference type="InterPro" id="IPR025949">
    <property type="entry name" value="PapC-like_C"/>
</dbReference>
<keyword evidence="6 11" id="KW-0812">Transmembrane</keyword>
<dbReference type="EMBL" id="CP054160">
    <property type="protein sequence ID" value="QXT42510.1"/>
    <property type="molecule type" value="Genomic_DNA"/>
</dbReference>
<dbReference type="PANTHER" id="PTHR30451:SF21">
    <property type="entry name" value="FIMBRIAL USHER DOMAIN-CONTAINING PROTEIN YDET-RELATED"/>
    <property type="match status" value="1"/>
</dbReference>
<evidence type="ECO:0000256" key="1">
    <source>
        <dbReference type="ARBA" id="ARBA00004571"/>
    </source>
</evidence>
<keyword evidence="8 11" id="KW-0472">Membrane</keyword>
<dbReference type="InterPro" id="IPR000015">
    <property type="entry name" value="Fimb_usher"/>
</dbReference>
<dbReference type="FunFam" id="3.10.20.410:FF:000001">
    <property type="entry name" value="Fimbrial outer membrane usher protein"/>
    <property type="match status" value="1"/>
</dbReference>
<evidence type="ECO:0000313" key="14">
    <source>
        <dbReference type="EMBL" id="QXT42510.1"/>
    </source>
</evidence>
<dbReference type="PANTHER" id="PTHR30451">
    <property type="entry name" value="OUTER MEMBRANE USHER PROTEIN"/>
    <property type="match status" value="1"/>
</dbReference>
<evidence type="ECO:0000256" key="9">
    <source>
        <dbReference type="ARBA" id="ARBA00023157"/>
    </source>
</evidence>
<dbReference type="GO" id="GO:0015473">
    <property type="term" value="F:fimbrial usher porin activity"/>
    <property type="evidence" value="ECO:0007669"/>
    <property type="project" value="InterPro"/>
</dbReference>
<dbReference type="Pfam" id="PF13953">
    <property type="entry name" value="PapC_C"/>
    <property type="match status" value="1"/>
</dbReference>
<organism evidence="14 15">
    <name type="scientific">Serratia fonticola</name>
    <dbReference type="NCBI Taxonomy" id="47917"/>
    <lineage>
        <taxon>Bacteria</taxon>
        <taxon>Pseudomonadati</taxon>
        <taxon>Pseudomonadota</taxon>
        <taxon>Gammaproteobacteria</taxon>
        <taxon>Enterobacterales</taxon>
        <taxon>Yersiniaceae</taxon>
        <taxon>Serratia</taxon>
    </lineage>
</organism>
<dbReference type="GO" id="GO:0009297">
    <property type="term" value="P:pilus assembly"/>
    <property type="evidence" value="ECO:0007669"/>
    <property type="project" value="InterPro"/>
</dbReference>
<dbReference type="Pfam" id="PF13954">
    <property type="entry name" value="PapC_N"/>
    <property type="match status" value="1"/>
</dbReference>
<evidence type="ECO:0000256" key="4">
    <source>
        <dbReference type="ARBA" id="ARBA00022452"/>
    </source>
</evidence>
<dbReference type="InterPro" id="IPR043142">
    <property type="entry name" value="PapC-like_C_sf"/>
</dbReference>
<comment type="subcellular location">
    <subcellularLocation>
        <location evidence="1 11">Cell outer membrane</location>
        <topology evidence="1 11">Multi-pass membrane protein</topology>
    </subcellularLocation>
</comment>
<feature type="domain" description="PapC N-terminal" evidence="13">
    <location>
        <begin position="40"/>
        <end position="187"/>
    </location>
</feature>
<evidence type="ECO:0000256" key="10">
    <source>
        <dbReference type="ARBA" id="ARBA00023237"/>
    </source>
</evidence>
<evidence type="ECO:0000259" key="13">
    <source>
        <dbReference type="Pfam" id="PF13954"/>
    </source>
</evidence>
<dbReference type="Pfam" id="PF00577">
    <property type="entry name" value="Usher"/>
    <property type="match status" value="1"/>
</dbReference>
<keyword evidence="9" id="KW-1015">Disulfide bond</keyword>
<dbReference type="InterPro" id="IPR037224">
    <property type="entry name" value="PapC_N_sf"/>
</dbReference>
<dbReference type="Gene3D" id="2.60.40.2610">
    <property type="entry name" value="Outer membrane usher protein FimD, plug domain"/>
    <property type="match status" value="1"/>
</dbReference>
<evidence type="ECO:0000256" key="7">
    <source>
        <dbReference type="ARBA" id="ARBA00022729"/>
    </source>
</evidence>
<evidence type="ECO:0000256" key="6">
    <source>
        <dbReference type="ARBA" id="ARBA00022692"/>
    </source>
</evidence>
<dbReference type="Gene3D" id="3.10.20.410">
    <property type="match status" value="1"/>
</dbReference>
<proteinExistence type="inferred from homology"/>
<dbReference type="FunFam" id="2.60.40.2610:FF:000001">
    <property type="entry name" value="Outer membrane fimbrial usher protein"/>
    <property type="match status" value="1"/>
</dbReference>
<comment type="similarity">
    <text evidence="2 11">Belongs to the fimbrial export usher family.</text>
</comment>
<evidence type="ECO:0000256" key="11">
    <source>
        <dbReference type="RuleBase" id="RU003884"/>
    </source>
</evidence>
<evidence type="ECO:0000256" key="5">
    <source>
        <dbReference type="ARBA" id="ARBA00022558"/>
    </source>
</evidence>
<keyword evidence="3 11" id="KW-0813">Transport</keyword>
<dbReference type="Gene3D" id="2.60.40.2070">
    <property type="match status" value="1"/>
</dbReference>
<keyword evidence="5 11" id="KW-1029">Fimbrium biogenesis</keyword>
<evidence type="ECO:0000256" key="8">
    <source>
        <dbReference type="ARBA" id="ARBA00023136"/>
    </source>
</evidence>
<dbReference type="Proteomes" id="UP000503464">
    <property type="component" value="Chromosome"/>
</dbReference>
<evidence type="ECO:0000256" key="2">
    <source>
        <dbReference type="ARBA" id="ARBA00008064"/>
    </source>
</evidence>
<dbReference type="Gene3D" id="2.60.40.3110">
    <property type="match status" value="1"/>
</dbReference>
<dbReference type="RefSeq" id="WP_221035254.1">
    <property type="nucleotide sequence ID" value="NZ_CP054160.3"/>
</dbReference>
<dbReference type="InterPro" id="IPR042186">
    <property type="entry name" value="FimD_plug_dom"/>
</dbReference>